<evidence type="ECO:0000256" key="1">
    <source>
        <dbReference type="SAM" id="MobiDB-lite"/>
    </source>
</evidence>
<dbReference type="AlphaFoldDB" id="A0A813DXH6"/>
<feature type="region of interest" description="Disordered" evidence="1">
    <location>
        <begin position="26"/>
        <end position="48"/>
    </location>
</feature>
<keyword evidence="3" id="KW-1185">Reference proteome</keyword>
<dbReference type="SUPFAM" id="SSF53474">
    <property type="entry name" value="alpha/beta-Hydrolases"/>
    <property type="match status" value="1"/>
</dbReference>
<comment type="caution">
    <text evidence="2">The sequence shown here is derived from an EMBL/GenBank/DDBJ whole genome shotgun (WGS) entry which is preliminary data.</text>
</comment>
<reference evidence="2" key="1">
    <citation type="submission" date="2021-02" db="EMBL/GenBank/DDBJ databases">
        <authorList>
            <person name="Dougan E. K."/>
            <person name="Rhodes N."/>
            <person name="Thang M."/>
            <person name="Chan C."/>
        </authorList>
    </citation>
    <scope>NUCLEOTIDE SEQUENCE</scope>
</reference>
<evidence type="ECO:0000313" key="3">
    <source>
        <dbReference type="Proteomes" id="UP000654075"/>
    </source>
</evidence>
<gene>
    <name evidence="2" type="ORF">PGLA1383_LOCUS11237</name>
</gene>
<dbReference type="OrthoDB" id="10314609at2759"/>
<evidence type="ECO:0000313" key="2">
    <source>
        <dbReference type="EMBL" id="CAE8592592.1"/>
    </source>
</evidence>
<accession>A0A813DXH6</accession>
<protein>
    <submittedName>
        <fullName evidence="2">Uncharacterized protein</fullName>
    </submittedName>
</protein>
<dbReference type="Proteomes" id="UP000654075">
    <property type="component" value="Unassembled WGS sequence"/>
</dbReference>
<dbReference type="EMBL" id="CAJNNV010005763">
    <property type="protein sequence ID" value="CAE8592592.1"/>
    <property type="molecule type" value="Genomic_DNA"/>
</dbReference>
<name>A0A813DXH6_POLGL</name>
<sequence length="303" mass="31996">MAAMSTARSQEAAGLCSAVPMFTPELRHEGRKSQERAESAEQSQASPAVQVIASRTASPSICAFGGGLKLGGADAWEVPALPGFAFQEGSFWSGLLHISPQLALARVWPGELRGVDTIGQVGRCGFTSMQQLALSTLPRLLRLGRSSRGREVGEVLDLVLGGWSLGSRPAAHAASQLEACGLTLRAVFALDDRRKLPFVATPSEPLPASSSMSITAATNNMLCASEPAPQFRISALCVDFVCPTSAMVIGGVNYAQTFQDDRELAARRALYASCVEVAILPDASHFAVGVDHAWDVSRRILGS</sequence>
<proteinExistence type="predicted"/>
<feature type="compositionally biased region" description="Basic and acidic residues" evidence="1">
    <location>
        <begin position="26"/>
        <end position="39"/>
    </location>
</feature>
<organism evidence="2 3">
    <name type="scientific">Polarella glacialis</name>
    <name type="common">Dinoflagellate</name>
    <dbReference type="NCBI Taxonomy" id="89957"/>
    <lineage>
        <taxon>Eukaryota</taxon>
        <taxon>Sar</taxon>
        <taxon>Alveolata</taxon>
        <taxon>Dinophyceae</taxon>
        <taxon>Suessiales</taxon>
        <taxon>Suessiaceae</taxon>
        <taxon>Polarella</taxon>
    </lineage>
</organism>
<dbReference type="InterPro" id="IPR029058">
    <property type="entry name" value="AB_hydrolase_fold"/>
</dbReference>